<organism evidence="2">
    <name type="scientific">Talaromyces marneffei PM1</name>
    <dbReference type="NCBI Taxonomy" id="1077442"/>
    <lineage>
        <taxon>Eukaryota</taxon>
        <taxon>Fungi</taxon>
        <taxon>Dikarya</taxon>
        <taxon>Ascomycota</taxon>
        <taxon>Pezizomycotina</taxon>
        <taxon>Eurotiomycetes</taxon>
        <taxon>Eurotiomycetidae</taxon>
        <taxon>Eurotiales</taxon>
        <taxon>Trichocomaceae</taxon>
        <taxon>Talaromyces</taxon>
        <taxon>Talaromyces sect. Talaromyces</taxon>
    </lineage>
</organism>
<comment type="caution">
    <text evidence="2">The sequence shown here is derived from an EMBL/GenBank/DDBJ whole genome shotgun (WGS) entry which is preliminary data.</text>
</comment>
<sequence>MTEPDELEEDLFADLYDGNDNNQPTSTGVADHSAAAAPSSAVPQTNDYQNGRGYEPSYDNSNVHDTYQSQETGGIQSYPSMDETSQDINVHTGDGIQSTDGETQGTGIKEDGRTKISWGYIGLHE</sequence>
<feature type="compositionally biased region" description="Polar residues" evidence="1">
    <location>
        <begin position="58"/>
        <end position="106"/>
    </location>
</feature>
<feature type="compositionally biased region" description="Acidic residues" evidence="1">
    <location>
        <begin position="1"/>
        <end position="12"/>
    </location>
</feature>
<evidence type="ECO:0000256" key="1">
    <source>
        <dbReference type="SAM" id="MobiDB-lite"/>
    </source>
</evidence>
<gene>
    <name evidence="2" type="ORF">GQ26_0012700</name>
</gene>
<evidence type="ECO:0000313" key="2">
    <source>
        <dbReference type="EMBL" id="KFX53467.1"/>
    </source>
</evidence>
<name>A0A093VLP2_TALMA</name>
<proteinExistence type="predicted"/>
<protein>
    <submittedName>
        <fullName evidence="2">Uncharacterized protein</fullName>
    </submittedName>
</protein>
<dbReference type="EMBL" id="JPOX01000001">
    <property type="protein sequence ID" value="KFX53467.1"/>
    <property type="molecule type" value="Genomic_DNA"/>
</dbReference>
<accession>A0A093VLP2</accession>
<feature type="region of interest" description="Disordered" evidence="1">
    <location>
        <begin position="1"/>
        <end position="113"/>
    </location>
</feature>
<feature type="compositionally biased region" description="Polar residues" evidence="1">
    <location>
        <begin position="19"/>
        <end position="28"/>
    </location>
</feature>
<dbReference type="AlphaFoldDB" id="A0A093VLP2"/>
<dbReference type="HOGENOM" id="CLU_148173_0_0_1"/>
<reference evidence="2" key="1">
    <citation type="journal article" date="2014" name="PLoS Genet.">
        <title>Signature Gene Expression Reveals Novel Clues to the Molecular Mechanisms of Dimorphic Transition in Penicillium marneffei.</title>
        <authorList>
            <person name="Yang E."/>
            <person name="Wang G."/>
            <person name="Cai J."/>
            <person name="Woo P.C."/>
            <person name="Lau S.K."/>
            <person name="Yuen K.-Y."/>
            <person name="Chow W.-N."/>
            <person name="Lin X."/>
        </authorList>
    </citation>
    <scope>NUCLEOTIDE SEQUENCE [LARGE SCALE GENOMIC DNA]</scope>
    <source>
        <strain evidence="2">PM1</strain>
    </source>
</reference>